<evidence type="ECO:0000256" key="5">
    <source>
        <dbReference type="PIRSR" id="PIRSR000524-50"/>
    </source>
</evidence>
<dbReference type="PROSITE" id="PS00595">
    <property type="entry name" value="AA_TRANSFER_CLASS_5"/>
    <property type="match status" value="1"/>
</dbReference>
<dbReference type="InterPro" id="IPR024169">
    <property type="entry name" value="SP_NH2Trfase/AEP_transaminase"/>
</dbReference>
<dbReference type="InterPro" id="IPR020578">
    <property type="entry name" value="Aminotrans_V_PyrdxlP_BS"/>
</dbReference>
<dbReference type="PIRSF" id="PIRSF000524">
    <property type="entry name" value="SPT"/>
    <property type="match status" value="1"/>
</dbReference>
<dbReference type="PANTHER" id="PTHR21152">
    <property type="entry name" value="AMINOTRANSFERASE CLASS V"/>
    <property type="match status" value="1"/>
</dbReference>
<organism evidence="9 10">
    <name type="scientific">Kitasatospora phosalacinea</name>
    <dbReference type="NCBI Taxonomy" id="2065"/>
    <lineage>
        <taxon>Bacteria</taxon>
        <taxon>Bacillati</taxon>
        <taxon>Actinomycetota</taxon>
        <taxon>Actinomycetes</taxon>
        <taxon>Kitasatosporales</taxon>
        <taxon>Streptomycetaceae</taxon>
        <taxon>Kitasatospora</taxon>
    </lineage>
</organism>
<name>A0A9W6V373_9ACTN</name>
<dbReference type="Gene3D" id="3.90.1150.10">
    <property type="entry name" value="Aspartate Aminotransferase, domain 1"/>
    <property type="match status" value="1"/>
</dbReference>
<evidence type="ECO:0000259" key="8">
    <source>
        <dbReference type="Pfam" id="PF00266"/>
    </source>
</evidence>
<dbReference type="RefSeq" id="WP_285736595.1">
    <property type="nucleotide sequence ID" value="NZ_BSSA01000009.1"/>
</dbReference>
<dbReference type="InterPro" id="IPR000192">
    <property type="entry name" value="Aminotrans_V_dom"/>
</dbReference>
<dbReference type="GO" id="GO:0008453">
    <property type="term" value="F:alanine-glyoxylate transaminase activity"/>
    <property type="evidence" value="ECO:0007669"/>
    <property type="project" value="TreeGrafter"/>
</dbReference>
<evidence type="ECO:0000313" key="9">
    <source>
        <dbReference type="EMBL" id="GLW70775.1"/>
    </source>
</evidence>
<comment type="cofactor">
    <cofactor evidence="1 5 7">
        <name>pyridoxal 5'-phosphate</name>
        <dbReference type="ChEBI" id="CHEBI:597326"/>
    </cofactor>
</comment>
<dbReference type="GO" id="GO:0004760">
    <property type="term" value="F:L-serine-pyruvate transaminase activity"/>
    <property type="evidence" value="ECO:0007669"/>
    <property type="project" value="TreeGrafter"/>
</dbReference>
<gene>
    <name evidence="9" type="ORF">Kpho02_30740</name>
</gene>
<dbReference type="SUPFAM" id="SSF53383">
    <property type="entry name" value="PLP-dependent transferases"/>
    <property type="match status" value="1"/>
</dbReference>
<dbReference type="InterPro" id="IPR015422">
    <property type="entry name" value="PyrdxlP-dep_Trfase_small"/>
</dbReference>
<evidence type="ECO:0000256" key="1">
    <source>
        <dbReference type="ARBA" id="ARBA00001933"/>
    </source>
</evidence>
<dbReference type="EMBL" id="BSSA01000009">
    <property type="protein sequence ID" value="GLW70775.1"/>
    <property type="molecule type" value="Genomic_DNA"/>
</dbReference>
<comment type="similarity">
    <text evidence="2 6">Belongs to the class-V pyridoxal-phosphate-dependent aminotransferase family.</text>
</comment>
<dbReference type="Gene3D" id="3.40.640.10">
    <property type="entry name" value="Type I PLP-dependent aspartate aminotransferase-like (Major domain)"/>
    <property type="match status" value="1"/>
</dbReference>
<proteinExistence type="inferred from homology"/>
<feature type="domain" description="Aminotransferase class V" evidence="8">
    <location>
        <begin position="22"/>
        <end position="297"/>
    </location>
</feature>
<dbReference type="PANTHER" id="PTHR21152:SF40">
    <property type="entry name" value="ALANINE--GLYOXYLATE AMINOTRANSFERASE"/>
    <property type="match status" value="1"/>
</dbReference>
<comment type="caution">
    <text evidence="9">The sequence shown here is derived from an EMBL/GenBank/DDBJ whole genome shotgun (WGS) entry which is preliminary data.</text>
</comment>
<sequence>MPELSLFTPGPTHVPLDIRIASISRLAHHRAPEFQKLFARIQDGLRGLFRTTGTILVLPASGTGAMEAVVHNTVSPGDRVLVLAAGKYGRRWAELSRARGAEVRVHEAPDGASFDPAAVERELAAHRPRHLLLTHCETSTATVHDVEVLAGLGRRYGATVVADTMTSIGVEPFHMDAWGVDFAVTASHKGLMSQPGAAFVAVGERGWEAVRTDQGYSYWSFPLLREAARDLTVPNTPPVAALFAVAAGLDRIEAEKLENVWTRHARTAEVCRAALAALGLPLFTTGRPSAALTAVSLPADGRGAGLTEELYERFGLRVAGGQGALKGRILRVGHIGAVTALDLLPVLTALELLLLERGLAAEPGRAATAAAARLWQHHELDRRG</sequence>
<protein>
    <submittedName>
        <fullName evidence="9">Class V aminotransferase</fullName>
    </submittedName>
</protein>
<dbReference type="AlphaFoldDB" id="A0A9W6V373"/>
<evidence type="ECO:0000313" key="10">
    <source>
        <dbReference type="Proteomes" id="UP001165041"/>
    </source>
</evidence>
<dbReference type="InterPro" id="IPR015424">
    <property type="entry name" value="PyrdxlP-dep_Trfase"/>
</dbReference>
<evidence type="ECO:0000256" key="3">
    <source>
        <dbReference type="ARBA" id="ARBA00022898"/>
    </source>
</evidence>
<feature type="modified residue" description="N6-(pyridoxal phosphate)lysine" evidence="5">
    <location>
        <position position="189"/>
    </location>
</feature>
<keyword evidence="9" id="KW-0808">Transferase</keyword>
<feature type="binding site" evidence="4">
    <location>
        <position position="331"/>
    </location>
    <ligand>
        <name>substrate</name>
    </ligand>
</feature>
<evidence type="ECO:0000256" key="7">
    <source>
        <dbReference type="RuleBase" id="RU004504"/>
    </source>
</evidence>
<keyword evidence="3 5" id="KW-0663">Pyridoxal phosphate</keyword>
<evidence type="ECO:0000256" key="2">
    <source>
        <dbReference type="ARBA" id="ARBA00009236"/>
    </source>
</evidence>
<reference evidence="9" key="1">
    <citation type="submission" date="2023-02" db="EMBL/GenBank/DDBJ databases">
        <title>Kitasatospora phosalacinea NBRC 14627.</title>
        <authorList>
            <person name="Ichikawa N."/>
            <person name="Sato H."/>
            <person name="Tonouchi N."/>
        </authorList>
    </citation>
    <scope>NUCLEOTIDE SEQUENCE</scope>
    <source>
        <strain evidence="9">NBRC 14627</strain>
    </source>
</reference>
<evidence type="ECO:0000256" key="6">
    <source>
        <dbReference type="RuleBase" id="RU004075"/>
    </source>
</evidence>
<dbReference type="Proteomes" id="UP001165041">
    <property type="component" value="Unassembled WGS sequence"/>
</dbReference>
<keyword evidence="9" id="KW-0032">Aminotransferase</keyword>
<dbReference type="Pfam" id="PF00266">
    <property type="entry name" value="Aminotran_5"/>
    <property type="match status" value="1"/>
</dbReference>
<dbReference type="InterPro" id="IPR015421">
    <property type="entry name" value="PyrdxlP-dep_Trfase_major"/>
</dbReference>
<evidence type="ECO:0000256" key="4">
    <source>
        <dbReference type="PIRSR" id="PIRSR000524-1"/>
    </source>
</evidence>
<accession>A0A9W6V373</accession>
<dbReference type="GO" id="GO:0019265">
    <property type="term" value="P:glycine biosynthetic process, by transamination of glyoxylate"/>
    <property type="evidence" value="ECO:0007669"/>
    <property type="project" value="TreeGrafter"/>
</dbReference>